<dbReference type="STRING" id="399550.Smar_1429"/>
<evidence type="ECO:0008006" key="3">
    <source>
        <dbReference type="Google" id="ProtNLM"/>
    </source>
</evidence>
<dbReference type="PANTHER" id="PTHR35866">
    <property type="entry name" value="PUTATIVE-RELATED"/>
    <property type="match status" value="1"/>
</dbReference>
<dbReference type="Pfam" id="PF03692">
    <property type="entry name" value="CxxCxxCC"/>
    <property type="match status" value="1"/>
</dbReference>
<dbReference type="InterPro" id="IPR005358">
    <property type="entry name" value="Puta_zinc/iron-chelating_dom"/>
</dbReference>
<dbReference type="AlphaFoldDB" id="A3DPF9"/>
<dbReference type="KEGG" id="smr:Smar_1429"/>
<dbReference type="HOGENOM" id="CLU_119366_0_0_2"/>
<gene>
    <name evidence="1" type="ordered locus">Smar_1429</name>
</gene>
<dbReference type="Proteomes" id="UP000000254">
    <property type="component" value="Chromosome"/>
</dbReference>
<dbReference type="EMBL" id="CP000575">
    <property type="protein sequence ID" value="ABN70519.1"/>
    <property type="molecule type" value="Genomic_DNA"/>
</dbReference>
<keyword evidence="2" id="KW-1185">Reference proteome</keyword>
<reference evidence="2" key="1">
    <citation type="journal article" date="2009" name="BMC Genomics">
        <title>The complete genome sequence of Staphylothermus marinus reveals differences in sulfur metabolism among heterotrophic Crenarchaeota.</title>
        <authorList>
            <person name="Anderson I.J."/>
            <person name="Dharmarajan L."/>
            <person name="Rodriguez J."/>
            <person name="Hooper S."/>
            <person name="Porat I."/>
            <person name="Ulrich L.E."/>
            <person name="Elkins J.G."/>
            <person name="Mavromatis K."/>
            <person name="Sun H."/>
            <person name="Land M."/>
            <person name="Lapidus A."/>
            <person name="Lucas S."/>
            <person name="Barry K."/>
            <person name="Huber H."/>
            <person name="Zhulin I.B."/>
            <person name="Whitman W.B."/>
            <person name="Mukhopadhyay B."/>
            <person name="Woese C."/>
            <person name="Bristow J."/>
            <person name="Kyrpides N."/>
        </authorList>
    </citation>
    <scope>NUCLEOTIDE SEQUENCE [LARGE SCALE GENOMIC DNA]</scope>
    <source>
        <strain evidence="2">ATCC 43588 / DSM 3639 / JCM 9404 / F1</strain>
    </source>
</reference>
<protein>
    <recommendedName>
        <fullName evidence="3">YkgJ family cysteine cluster protein</fullName>
    </recommendedName>
</protein>
<evidence type="ECO:0000313" key="1">
    <source>
        <dbReference type="EMBL" id="ABN70519.1"/>
    </source>
</evidence>
<evidence type="ECO:0000313" key="2">
    <source>
        <dbReference type="Proteomes" id="UP000000254"/>
    </source>
</evidence>
<sequence>MWHKEMLEFKCMLCGDICCNFQHINDSPLVFPWEKRTLLELGKRYDRKLVFKPYLGYEIDNNIYAVVFYRWIINGKCPFLSEKGICTIHGKKPYSCKMFPLIIGIDDNTLRVSGACPWITRYLEKIRNSDPSKVFRNEYKIAVKVFVIIKIIEEFAKSNGWKRIIFTSKELERKNIIFVDIDSILNNIEKTIDYDDER</sequence>
<organism evidence="1 2">
    <name type="scientific">Staphylothermus marinus (strain ATCC 43588 / DSM 3639 / JCM 9404 / F1)</name>
    <dbReference type="NCBI Taxonomy" id="399550"/>
    <lineage>
        <taxon>Archaea</taxon>
        <taxon>Thermoproteota</taxon>
        <taxon>Thermoprotei</taxon>
        <taxon>Desulfurococcales</taxon>
        <taxon>Desulfurococcaceae</taxon>
        <taxon>Staphylothermus</taxon>
    </lineage>
</organism>
<reference evidence="1 2" key="2">
    <citation type="journal article" date="2009" name="Stand. Genomic Sci.">
        <title>Complete genome sequence of Staphylothermus marinus Stetter and Fiala 1986 type strain F1.</title>
        <authorList>
            <person name="Anderson I.J."/>
            <person name="Sun H."/>
            <person name="Lapidus A."/>
            <person name="Copeland A."/>
            <person name="Glavina Del Rio T."/>
            <person name="Tice H."/>
            <person name="Dalin E."/>
            <person name="Lucas S."/>
            <person name="Barry K."/>
            <person name="Land M."/>
            <person name="Richardson P."/>
            <person name="Huber H."/>
            <person name="Kyrpides N.C."/>
        </authorList>
    </citation>
    <scope>NUCLEOTIDE SEQUENCE [LARGE SCALE GENOMIC DNA]</scope>
    <source>
        <strain evidence="2">ATCC 43588 / DSM 3639 / JCM 9404 / F1</strain>
    </source>
</reference>
<proteinExistence type="predicted"/>
<name>A3DPF9_STAMF</name>
<accession>A3DPF9</accession>
<dbReference type="PANTHER" id="PTHR35866:SF2">
    <property type="entry name" value="YKGJ FAMILY CYSTEINE CLUSTER PROTEIN"/>
    <property type="match status" value="1"/>
</dbReference>
<dbReference type="eggNOG" id="arCOG02584">
    <property type="taxonomic scope" value="Archaea"/>
</dbReference>